<dbReference type="Proteomes" id="UP000322873">
    <property type="component" value="Unassembled WGS sequence"/>
</dbReference>
<dbReference type="EMBL" id="VICG01000003">
    <property type="protein sequence ID" value="KAA8574547.1"/>
    <property type="molecule type" value="Genomic_DNA"/>
</dbReference>
<evidence type="ECO:0000313" key="2">
    <source>
        <dbReference type="EMBL" id="KAA8574547.1"/>
    </source>
</evidence>
<organism evidence="2 3">
    <name type="scientific">Monilinia fructicola</name>
    <name type="common">Brown rot fungus</name>
    <name type="synonym">Ciboria fructicola</name>
    <dbReference type="NCBI Taxonomy" id="38448"/>
    <lineage>
        <taxon>Eukaryota</taxon>
        <taxon>Fungi</taxon>
        <taxon>Dikarya</taxon>
        <taxon>Ascomycota</taxon>
        <taxon>Pezizomycotina</taxon>
        <taxon>Leotiomycetes</taxon>
        <taxon>Helotiales</taxon>
        <taxon>Sclerotiniaceae</taxon>
        <taxon>Monilinia</taxon>
    </lineage>
</organism>
<comment type="caution">
    <text evidence="2">The sequence shown here is derived from an EMBL/GenBank/DDBJ whole genome shotgun (WGS) entry which is preliminary data.</text>
</comment>
<evidence type="ECO:0000256" key="1">
    <source>
        <dbReference type="SAM" id="MobiDB-lite"/>
    </source>
</evidence>
<proteinExistence type="predicted"/>
<protein>
    <submittedName>
        <fullName evidence="2">Uncharacterized protein</fullName>
    </submittedName>
</protein>
<gene>
    <name evidence="2" type="ORF">EYC84_005996</name>
</gene>
<feature type="region of interest" description="Disordered" evidence="1">
    <location>
        <begin position="1"/>
        <end position="20"/>
    </location>
</feature>
<keyword evidence="3" id="KW-1185">Reference proteome</keyword>
<feature type="region of interest" description="Disordered" evidence="1">
    <location>
        <begin position="26"/>
        <end position="46"/>
    </location>
</feature>
<name>A0A5M9K0Z7_MONFR</name>
<accession>A0A5M9K0Z7</accession>
<reference evidence="2 3" key="1">
    <citation type="submission" date="2019-06" db="EMBL/GenBank/DDBJ databases">
        <title>Genome Sequence of the Brown Rot Fungal Pathogen Monilinia fructicola.</title>
        <authorList>
            <person name="De Miccolis Angelini R.M."/>
            <person name="Landi L."/>
            <person name="Abate D."/>
            <person name="Pollastro S."/>
            <person name="Romanazzi G."/>
            <person name="Faretra F."/>
        </authorList>
    </citation>
    <scope>NUCLEOTIDE SEQUENCE [LARGE SCALE GENOMIC DNA]</scope>
    <source>
        <strain evidence="2 3">Mfrc123</strain>
    </source>
</reference>
<evidence type="ECO:0000313" key="3">
    <source>
        <dbReference type="Proteomes" id="UP000322873"/>
    </source>
</evidence>
<dbReference type="AlphaFoldDB" id="A0A5M9K0Z7"/>
<sequence length="94" mass="10521">MTDLPYTSPSPSFSPSHSRPLLLTQQHNTTQHSTAQHSTAQHSTTQHNTIQLQCSIHTITTSLSCQVSTPPVHQQGFQFGAVREDRVEPYLKRI</sequence>